<dbReference type="Proteomes" id="UP000654075">
    <property type="component" value="Unassembled WGS sequence"/>
</dbReference>
<proteinExistence type="predicted"/>
<gene>
    <name evidence="3" type="ORF">PGLA1383_LOCUS8685</name>
</gene>
<dbReference type="CDD" id="cd06257">
    <property type="entry name" value="DnaJ"/>
    <property type="match status" value="1"/>
</dbReference>
<dbReference type="GO" id="GO:0051087">
    <property type="term" value="F:protein-folding chaperone binding"/>
    <property type="evidence" value="ECO:0007669"/>
    <property type="project" value="TreeGrafter"/>
</dbReference>
<dbReference type="PROSITE" id="PS50076">
    <property type="entry name" value="DNAJ_2"/>
    <property type="match status" value="1"/>
</dbReference>
<dbReference type="OrthoDB" id="10250354at2759"/>
<accession>A0A813DUG3</accession>
<dbReference type="EMBL" id="CAJNNV010003991">
    <property type="protein sequence ID" value="CAE8589955.1"/>
    <property type="molecule type" value="Genomic_DNA"/>
</dbReference>
<dbReference type="AlphaFoldDB" id="A0A813DUG3"/>
<dbReference type="SUPFAM" id="SSF46565">
    <property type="entry name" value="Chaperone J-domain"/>
    <property type="match status" value="1"/>
</dbReference>
<dbReference type="PRINTS" id="PR00625">
    <property type="entry name" value="JDOMAIN"/>
</dbReference>
<sequence>PDYYGILGVGSAASQEEIKKAYKVLALKWHPDKNAGSELATEKFKELAEAFTVLSDLEQRKSYDEELRNGASSLRRRQPRSKTME</sequence>
<comment type="caution">
    <text evidence="3">The sequence shown here is derived from an EMBL/GenBank/DDBJ whole genome shotgun (WGS) entry which is preliminary data.</text>
</comment>
<dbReference type="GO" id="GO:0044183">
    <property type="term" value="F:protein folding chaperone"/>
    <property type="evidence" value="ECO:0007669"/>
    <property type="project" value="TreeGrafter"/>
</dbReference>
<feature type="non-terminal residue" evidence="3">
    <location>
        <position position="1"/>
    </location>
</feature>
<reference evidence="3" key="1">
    <citation type="submission" date="2021-02" db="EMBL/GenBank/DDBJ databases">
        <authorList>
            <person name="Dougan E. K."/>
            <person name="Rhodes N."/>
            <person name="Thang M."/>
            <person name="Chan C."/>
        </authorList>
    </citation>
    <scope>NUCLEOTIDE SEQUENCE</scope>
</reference>
<feature type="domain" description="J" evidence="2">
    <location>
        <begin position="2"/>
        <end position="67"/>
    </location>
</feature>
<protein>
    <recommendedName>
        <fullName evidence="2">J domain-containing protein</fullName>
    </recommendedName>
</protein>
<dbReference type="SMART" id="SM00271">
    <property type="entry name" value="DnaJ"/>
    <property type="match status" value="1"/>
</dbReference>
<dbReference type="Pfam" id="PF00226">
    <property type="entry name" value="DnaJ"/>
    <property type="match status" value="1"/>
</dbReference>
<evidence type="ECO:0000313" key="3">
    <source>
        <dbReference type="EMBL" id="CAE8589955.1"/>
    </source>
</evidence>
<dbReference type="GO" id="GO:0005737">
    <property type="term" value="C:cytoplasm"/>
    <property type="evidence" value="ECO:0007669"/>
    <property type="project" value="TreeGrafter"/>
</dbReference>
<feature type="compositionally biased region" description="Basic residues" evidence="1">
    <location>
        <begin position="74"/>
        <end position="85"/>
    </location>
</feature>
<dbReference type="InterPro" id="IPR001623">
    <property type="entry name" value="DnaJ_domain"/>
</dbReference>
<keyword evidence="4" id="KW-1185">Reference proteome</keyword>
<dbReference type="PANTHER" id="PTHR43948:SF10">
    <property type="entry name" value="MRJ, ISOFORM E"/>
    <property type="match status" value="1"/>
</dbReference>
<dbReference type="PANTHER" id="PTHR43948">
    <property type="entry name" value="DNAJ HOMOLOG SUBFAMILY B"/>
    <property type="match status" value="1"/>
</dbReference>
<organism evidence="3 4">
    <name type="scientific">Polarella glacialis</name>
    <name type="common">Dinoflagellate</name>
    <dbReference type="NCBI Taxonomy" id="89957"/>
    <lineage>
        <taxon>Eukaryota</taxon>
        <taxon>Sar</taxon>
        <taxon>Alveolata</taxon>
        <taxon>Dinophyceae</taxon>
        <taxon>Suessiales</taxon>
        <taxon>Suessiaceae</taxon>
        <taxon>Polarella</taxon>
    </lineage>
</organism>
<feature type="region of interest" description="Disordered" evidence="1">
    <location>
        <begin position="62"/>
        <end position="85"/>
    </location>
</feature>
<evidence type="ECO:0000313" key="4">
    <source>
        <dbReference type="Proteomes" id="UP000654075"/>
    </source>
</evidence>
<dbReference type="OMA" id="MFVDINE"/>
<name>A0A813DUG3_POLGL</name>
<dbReference type="InterPro" id="IPR036869">
    <property type="entry name" value="J_dom_sf"/>
</dbReference>
<feature type="non-terminal residue" evidence="3">
    <location>
        <position position="85"/>
    </location>
</feature>
<dbReference type="Gene3D" id="1.10.287.110">
    <property type="entry name" value="DnaJ domain"/>
    <property type="match status" value="1"/>
</dbReference>
<evidence type="ECO:0000256" key="1">
    <source>
        <dbReference type="SAM" id="MobiDB-lite"/>
    </source>
</evidence>
<dbReference type="GO" id="GO:0051082">
    <property type="term" value="F:unfolded protein binding"/>
    <property type="evidence" value="ECO:0007669"/>
    <property type="project" value="TreeGrafter"/>
</dbReference>
<evidence type="ECO:0000259" key="2">
    <source>
        <dbReference type="PROSITE" id="PS50076"/>
    </source>
</evidence>